<gene>
    <name evidence="2" type="ORF">CP49_41530</name>
</gene>
<dbReference type="Proteomes" id="UP000051913">
    <property type="component" value="Unassembled WGS sequence"/>
</dbReference>
<organism evidence="2 3">
    <name type="scientific">Bradyrhizobium valentinum</name>
    <dbReference type="NCBI Taxonomy" id="1518501"/>
    <lineage>
        <taxon>Bacteria</taxon>
        <taxon>Pseudomonadati</taxon>
        <taxon>Pseudomonadota</taxon>
        <taxon>Alphaproteobacteria</taxon>
        <taxon>Hyphomicrobiales</taxon>
        <taxon>Nitrobacteraceae</taxon>
        <taxon>Bradyrhizobium</taxon>
    </lineage>
</organism>
<proteinExistence type="predicted"/>
<sequence>MTLIWLGVILVFGGVLQMTFLPIWRGRLSGGRRLRAGQPSDTLEPERPAGGFGFKSNWPGLALVALGAAFLLIGAAI</sequence>
<dbReference type="EMBL" id="LLXX01000132">
    <property type="protein sequence ID" value="KRR03997.1"/>
    <property type="molecule type" value="Genomic_DNA"/>
</dbReference>
<accession>A0A0R3LE58</accession>
<evidence type="ECO:0000313" key="2">
    <source>
        <dbReference type="EMBL" id="KRR03997.1"/>
    </source>
</evidence>
<evidence type="ECO:0000256" key="1">
    <source>
        <dbReference type="SAM" id="Phobius"/>
    </source>
</evidence>
<feature type="transmembrane region" description="Helical" evidence="1">
    <location>
        <begin position="57"/>
        <end position="76"/>
    </location>
</feature>
<keyword evidence="3" id="KW-1185">Reference proteome</keyword>
<protein>
    <submittedName>
        <fullName evidence="2">Uncharacterized protein</fullName>
    </submittedName>
</protein>
<name>A0A0R3LE58_9BRAD</name>
<keyword evidence="1" id="KW-1133">Transmembrane helix</keyword>
<keyword evidence="1" id="KW-0812">Transmembrane</keyword>
<dbReference type="AlphaFoldDB" id="A0A0R3LE58"/>
<feature type="transmembrane region" description="Helical" evidence="1">
    <location>
        <begin position="6"/>
        <end position="24"/>
    </location>
</feature>
<evidence type="ECO:0000313" key="3">
    <source>
        <dbReference type="Proteomes" id="UP000051913"/>
    </source>
</evidence>
<dbReference type="RefSeq" id="WP_057852517.1">
    <property type="nucleotide sequence ID" value="NZ_LLXX01000132.1"/>
</dbReference>
<reference evidence="2 3" key="1">
    <citation type="submission" date="2014-03" db="EMBL/GenBank/DDBJ databases">
        <title>Bradyrhizobium valentinum sp. nov., isolated from effective nodules of Lupinus mariae-josephae, a lupine endemic of basic-lime soils in Eastern Spain.</title>
        <authorList>
            <person name="Duran D."/>
            <person name="Rey L."/>
            <person name="Navarro A."/>
            <person name="Busquets A."/>
            <person name="Imperial J."/>
            <person name="Ruiz-Argueso T."/>
        </authorList>
    </citation>
    <scope>NUCLEOTIDE SEQUENCE [LARGE SCALE GENOMIC DNA]</scope>
    <source>
        <strain evidence="2 3">LmjM3</strain>
    </source>
</reference>
<keyword evidence="1" id="KW-0472">Membrane</keyword>
<comment type="caution">
    <text evidence="2">The sequence shown here is derived from an EMBL/GenBank/DDBJ whole genome shotgun (WGS) entry which is preliminary data.</text>
</comment>